<dbReference type="AlphaFoldDB" id="A0A7J8YRE7"/>
<dbReference type="Gene3D" id="3.30.70.100">
    <property type="match status" value="1"/>
</dbReference>
<sequence>MVIECVVFMIVVIKEISRMILGLVDFTNDNVGAYSLGSEVGDLRLRVRLRVKDDDVEGVVELKVRLHCKACEKAVRKSLLKINGVKCVEIDMISSKITVLGYVDRKAVVKAIHKTGRKAETWRPSSSGAAARKRDEYFSPRLPKGFSCIIPRWGYQKVKVFLIGNMEMWGIDPSALPSELYPGSLYRF</sequence>
<comment type="caution">
    <text evidence="3">The sequence shown here is derived from an EMBL/GenBank/DDBJ whole genome shotgun (WGS) entry which is preliminary data.</text>
</comment>
<evidence type="ECO:0000259" key="2">
    <source>
        <dbReference type="PROSITE" id="PS50846"/>
    </source>
</evidence>
<evidence type="ECO:0000313" key="3">
    <source>
        <dbReference type="EMBL" id="MBA0702158.1"/>
    </source>
</evidence>
<reference evidence="3 4" key="1">
    <citation type="journal article" date="2019" name="Genome Biol. Evol.">
        <title>Insights into the evolution of the New World diploid cottons (Gossypium, subgenus Houzingenia) based on genome sequencing.</title>
        <authorList>
            <person name="Grover C.E."/>
            <person name="Arick M.A. 2nd"/>
            <person name="Thrash A."/>
            <person name="Conover J.L."/>
            <person name="Sanders W.S."/>
            <person name="Peterson D.G."/>
            <person name="Frelichowski J.E."/>
            <person name="Scheffler J.A."/>
            <person name="Scheffler B.E."/>
            <person name="Wendel J.F."/>
        </authorList>
    </citation>
    <scope>NUCLEOTIDE SEQUENCE [LARGE SCALE GENOMIC DNA]</scope>
    <source>
        <strain evidence="3">185</strain>
        <tissue evidence="3">Leaf</tissue>
    </source>
</reference>
<evidence type="ECO:0000256" key="1">
    <source>
        <dbReference type="ARBA" id="ARBA00022723"/>
    </source>
</evidence>
<dbReference type="Pfam" id="PF00403">
    <property type="entry name" value="HMA"/>
    <property type="match status" value="1"/>
</dbReference>
<dbReference type="PROSITE" id="PS50846">
    <property type="entry name" value="HMA_2"/>
    <property type="match status" value="1"/>
</dbReference>
<name>A0A7J8YRE7_GOSAI</name>
<feature type="domain" description="HMA" evidence="2">
    <location>
        <begin position="57"/>
        <end position="120"/>
    </location>
</feature>
<evidence type="ECO:0000313" key="4">
    <source>
        <dbReference type="Proteomes" id="UP000593577"/>
    </source>
</evidence>
<keyword evidence="1" id="KW-0479">Metal-binding</keyword>
<organism evidence="3 4">
    <name type="scientific">Gossypium aridum</name>
    <name type="common">American cotton</name>
    <name type="synonym">Erioxylum aridum</name>
    <dbReference type="NCBI Taxonomy" id="34290"/>
    <lineage>
        <taxon>Eukaryota</taxon>
        <taxon>Viridiplantae</taxon>
        <taxon>Streptophyta</taxon>
        <taxon>Embryophyta</taxon>
        <taxon>Tracheophyta</taxon>
        <taxon>Spermatophyta</taxon>
        <taxon>Magnoliopsida</taxon>
        <taxon>eudicotyledons</taxon>
        <taxon>Gunneridae</taxon>
        <taxon>Pentapetalae</taxon>
        <taxon>rosids</taxon>
        <taxon>malvids</taxon>
        <taxon>Malvales</taxon>
        <taxon>Malvaceae</taxon>
        <taxon>Malvoideae</taxon>
        <taxon>Gossypium</taxon>
    </lineage>
</organism>
<dbReference type="CDD" id="cd00371">
    <property type="entry name" value="HMA"/>
    <property type="match status" value="1"/>
</dbReference>
<accession>A0A7J8YRE7</accession>
<dbReference type="EMBL" id="JABFAA010349455">
    <property type="protein sequence ID" value="MBA0702158.1"/>
    <property type="molecule type" value="Genomic_DNA"/>
</dbReference>
<dbReference type="Proteomes" id="UP000593577">
    <property type="component" value="Unassembled WGS sequence"/>
</dbReference>
<gene>
    <name evidence="3" type="ORF">Goari_027327</name>
</gene>
<dbReference type="InterPro" id="IPR006121">
    <property type="entry name" value="HMA_dom"/>
</dbReference>
<keyword evidence="4" id="KW-1185">Reference proteome</keyword>
<dbReference type="PANTHER" id="PTHR22814:SF290">
    <property type="entry name" value="HMA DOMAIN-CONTAINING PROTEIN"/>
    <property type="match status" value="1"/>
</dbReference>
<dbReference type="GO" id="GO:0046872">
    <property type="term" value="F:metal ion binding"/>
    <property type="evidence" value="ECO:0007669"/>
    <property type="project" value="UniProtKB-KW"/>
</dbReference>
<dbReference type="InterPro" id="IPR036163">
    <property type="entry name" value="HMA_dom_sf"/>
</dbReference>
<protein>
    <recommendedName>
        <fullName evidence="2">HMA domain-containing protein</fullName>
    </recommendedName>
</protein>
<dbReference type="SUPFAM" id="SSF55008">
    <property type="entry name" value="HMA, heavy metal-associated domain"/>
    <property type="match status" value="1"/>
</dbReference>
<proteinExistence type="predicted"/>
<dbReference type="PANTHER" id="PTHR22814">
    <property type="entry name" value="COPPER TRANSPORT PROTEIN ATOX1-RELATED"/>
    <property type="match status" value="1"/>
</dbReference>